<dbReference type="InterPro" id="IPR002295">
    <property type="entry name" value="N4/N6-MTase_EcoPI_Mod-like"/>
</dbReference>
<dbReference type="InterPro" id="IPR022221">
    <property type="entry name" value="TypeIII_RM_meth"/>
</dbReference>
<proteinExistence type="inferred from homology"/>
<dbReference type="Gene3D" id="3.40.50.150">
    <property type="entry name" value="Vaccinia Virus protein VP39"/>
    <property type="match status" value="1"/>
</dbReference>
<keyword evidence="3 8" id="KW-0808">Transferase</keyword>
<evidence type="ECO:0000259" key="6">
    <source>
        <dbReference type="Pfam" id="PF01555"/>
    </source>
</evidence>
<keyword evidence="2 8" id="KW-0489">Methyltransferase</keyword>
<accession>A0A8A0RSN1</accession>
<dbReference type="GO" id="GO:0009307">
    <property type="term" value="P:DNA restriction-modification system"/>
    <property type="evidence" value="ECO:0007669"/>
    <property type="project" value="UniProtKB-KW"/>
</dbReference>
<dbReference type="GO" id="GO:0032259">
    <property type="term" value="P:methylation"/>
    <property type="evidence" value="ECO:0007669"/>
    <property type="project" value="UniProtKB-KW"/>
</dbReference>
<dbReference type="EC" id="2.1.1.72" evidence="8"/>
<feature type="domain" description="DNA methylase N-4/N-6" evidence="6">
    <location>
        <begin position="200"/>
        <end position="462"/>
    </location>
</feature>
<evidence type="ECO:0000313" key="9">
    <source>
        <dbReference type="Proteomes" id="UP000662904"/>
    </source>
</evidence>
<reference evidence="8" key="1">
    <citation type="submission" date="2020-07" db="EMBL/GenBank/DDBJ databases">
        <title>Koleobacter methoxysyntrophicus gen. nov., sp. nov., a novel anaerobic bacterium isolated from deep subsurface oil field and proposal of Koleobacterales ord. nov. in the phylum Firmicutes.</title>
        <authorList>
            <person name="Sakamoto S."/>
            <person name="Tamaki H."/>
        </authorList>
    </citation>
    <scope>NUCLEOTIDE SEQUENCE</scope>
    <source>
        <strain evidence="8">NRmbB1</strain>
    </source>
</reference>
<dbReference type="REBASE" id="495687">
    <property type="entry name" value="M.KmeB1ORF2917P"/>
</dbReference>
<dbReference type="Pfam" id="PF01555">
    <property type="entry name" value="N6_N4_Mtase"/>
    <property type="match status" value="1"/>
</dbReference>
<sequence length="603" mass="69383">MAFNTKLNNLLKSDSRFVDDDGELILAAVQDAAWKVDRNLVKLLLSDPEIKAVFFEEIEGHWIFDVNKFIDYTAQKNFLDNSYTRFKNRIGLTIGGRYLRERGEVALVWPYKDCYLEGGQTKEEEKRKEIFFNEVLAQDEINRLLDPKVLTNFKRYTANSIEPVTGFRRDENGVIRENLIIKGNNLLALHTLKTQFRGQVKLIYIDPPFNTERDSFSYNDNFRHSTWLTFLRNRLLVAYELLTDDGNIFVHIDNNESHYLKILLDEIFGRENFINEIIWHKGREGGSSRSHSTSSSMPTEYQNIFIYAKNKSMRFWNPPLGPYKVSTISRIQKDEKGWFYTRGRMGRTPAAWELKAGSGLKTYVSDRVDLDKEAVIKLLTAKDAQYVALGDVWSNDLIKNTKETNYDTAKPEGLLRIIVEAGTNPDDLVLDFFLGSGTTAAVCLKLKRRFIGIEQLEGGINTAIQRLYNVVQGKDNKGISKSVGWKGGGDFIYCELMKYNEAFMDRIQAAGSSEELVQIWREMAEGSFLNWYVNPAMHEEAVNDFIAIGKEPNGLEKQKRLLAELLDKNQLYVNLSEIDDAQFDVSEEDKALNRAFYGEWYNA</sequence>
<comment type="similarity">
    <text evidence="1">Belongs to the N(4)/N(6)-methyltransferase family.</text>
</comment>
<keyword evidence="5" id="KW-0680">Restriction system</keyword>
<evidence type="ECO:0000256" key="5">
    <source>
        <dbReference type="ARBA" id="ARBA00022747"/>
    </source>
</evidence>
<gene>
    <name evidence="8" type="primary">mboIIM_1</name>
    <name evidence="8" type="ORF">H0A61_02917</name>
</gene>
<dbReference type="SUPFAM" id="SSF53335">
    <property type="entry name" value="S-adenosyl-L-methionine-dependent methyltransferases"/>
    <property type="match status" value="1"/>
</dbReference>
<evidence type="ECO:0000256" key="1">
    <source>
        <dbReference type="ARBA" id="ARBA00006594"/>
    </source>
</evidence>
<dbReference type="GO" id="GO:0008170">
    <property type="term" value="F:N-methyltransferase activity"/>
    <property type="evidence" value="ECO:0007669"/>
    <property type="project" value="InterPro"/>
</dbReference>
<evidence type="ECO:0000313" key="8">
    <source>
        <dbReference type="EMBL" id="QSQ10509.1"/>
    </source>
</evidence>
<dbReference type="Proteomes" id="UP000662904">
    <property type="component" value="Chromosome"/>
</dbReference>
<dbReference type="Pfam" id="PF12564">
    <property type="entry name" value="TypeIII_RM_meth"/>
    <property type="match status" value="1"/>
</dbReference>
<dbReference type="InterPro" id="IPR029063">
    <property type="entry name" value="SAM-dependent_MTases_sf"/>
</dbReference>
<keyword evidence="4" id="KW-0949">S-adenosyl-L-methionine</keyword>
<dbReference type="KEGG" id="kme:H0A61_02917"/>
<feature type="domain" description="Type III restriction/modification enzyme methylation subunit" evidence="7">
    <location>
        <begin position="37"/>
        <end position="92"/>
    </location>
</feature>
<dbReference type="GO" id="GO:0009007">
    <property type="term" value="F:site-specific DNA-methyltransferase (adenine-specific) activity"/>
    <property type="evidence" value="ECO:0007669"/>
    <property type="project" value="UniProtKB-EC"/>
</dbReference>
<dbReference type="GO" id="GO:0003677">
    <property type="term" value="F:DNA binding"/>
    <property type="evidence" value="ECO:0007669"/>
    <property type="project" value="InterPro"/>
</dbReference>
<evidence type="ECO:0000259" key="7">
    <source>
        <dbReference type="Pfam" id="PF12564"/>
    </source>
</evidence>
<dbReference type="EMBL" id="CP059066">
    <property type="protein sequence ID" value="QSQ10509.1"/>
    <property type="molecule type" value="Genomic_DNA"/>
</dbReference>
<dbReference type="InterPro" id="IPR002052">
    <property type="entry name" value="DNA_methylase_N6_adenine_CS"/>
</dbReference>
<dbReference type="InterPro" id="IPR002941">
    <property type="entry name" value="DNA_methylase_N4/N6"/>
</dbReference>
<keyword evidence="9" id="KW-1185">Reference proteome</keyword>
<evidence type="ECO:0000256" key="2">
    <source>
        <dbReference type="ARBA" id="ARBA00022603"/>
    </source>
</evidence>
<evidence type="ECO:0000256" key="3">
    <source>
        <dbReference type="ARBA" id="ARBA00022679"/>
    </source>
</evidence>
<evidence type="ECO:0000256" key="4">
    <source>
        <dbReference type="ARBA" id="ARBA00022691"/>
    </source>
</evidence>
<dbReference type="PIRSF" id="PIRSF015855">
    <property type="entry name" value="TypeIII_Mtase_mKpnI"/>
    <property type="match status" value="1"/>
</dbReference>
<dbReference type="AlphaFoldDB" id="A0A8A0RSN1"/>
<dbReference type="RefSeq" id="WP_206707817.1">
    <property type="nucleotide sequence ID" value="NZ_CP059066.1"/>
</dbReference>
<protein>
    <submittedName>
        <fullName evidence="8">Modification methylase MboII</fullName>
        <ecNumber evidence="8">2.1.1.72</ecNumber>
    </submittedName>
</protein>
<organism evidence="8 9">
    <name type="scientific">Koleobacter methoxysyntrophicus</name>
    <dbReference type="NCBI Taxonomy" id="2751313"/>
    <lineage>
        <taxon>Bacteria</taxon>
        <taxon>Bacillati</taxon>
        <taxon>Bacillota</taxon>
        <taxon>Clostridia</taxon>
        <taxon>Koleobacterales</taxon>
        <taxon>Koleobacteraceae</taxon>
        <taxon>Koleobacter</taxon>
    </lineage>
</organism>
<name>A0A8A0RSN1_9FIRM</name>
<dbReference type="PROSITE" id="PS00092">
    <property type="entry name" value="N6_MTASE"/>
    <property type="match status" value="1"/>
</dbReference>
<dbReference type="PRINTS" id="PR00506">
    <property type="entry name" value="D21N6MTFRASE"/>
</dbReference>